<feature type="transmembrane region" description="Helical" evidence="1">
    <location>
        <begin position="87"/>
        <end position="114"/>
    </location>
</feature>
<keyword evidence="1" id="KW-0812">Transmembrane</keyword>
<gene>
    <name evidence="4" type="ORF">BE0216_07455</name>
    <name evidence="3" type="ORF">BEUL_2020</name>
</gene>
<keyword evidence="1" id="KW-0472">Membrane</keyword>
<dbReference type="EMBL" id="CP062938">
    <property type="protein sequence ID" value="QOL32308.1"/>
    <property type="molecule type" value="Genomic_DNA"/>
</dbReference>
<keyword evidence="1" id="KW-1133">Transmembrane helix</keyword>
<dbReference type="AlphaFoldDB" id="A0A261G1H9"/>
<dbReference type="EMBL" id="MWWZ01000012">
    <property type="protein sequence ID" value="OZG65277.1"/>
    <property type="molecule type" value="Genomic_DNA"/>
</dbReference>
<dbReference type="Proteomes" id="UP000593943">
    <property type="component" value="Chromosome"/>
</dbReference>
<evidence type="ECO:0000256" key="1">
    <source>
        <dbReference type="SAM" id="Phobius"/>
    </source>
</evidence>
<evidence type="ECO:0000313" key="5">
    <source>
        <dbReference type="Proteomes" id="UP000216057"/>
    </source>
</evidence>
<dbReference type="Proteomes" id="UP000216057">
    <property type="component" value="Unassembled WGS sequence"/>
</dbReference>
<evidence type="ECO:0000313" key="3">
    <source>
        <dbReference type="EMBL" id="OZG65277.1"/>
    </source>
</evidence>
<dbReference type="Pfam" id="PF14501">
    <property type="entry name" value="HATPase_c_5"/>
    <property type="match status" value="1"/>
</dbReference>
<dbReference type="RefSeq" id="WP_158217243.1">
    <property type="nucleotide sequence ID" value="NZ_CP062938.1"/>
</dbReference>
<keyword evidence="4" id="KW-0808">Transferase</keyword>
<feature type="transmembrane region" description="Helical" evidence="1">
    <location>
        <begin position="159"/>
        <end position="179"/>
    </location>
</feature>
<dbReference type="OrthoDB" id="3242681at2"/>
<dbReference type="InterPro" id="IPR036890">
    <property type="entry name" value="HATPase_C_sf"/>
</dbReference>
<protein>
    <submittedName>
        <fullName evidence="3">GHKL domain-containing protein</fullName>
    </submittedName>
    <submittedName>
        <fullName evidence="4">Sensor histidine kinase</fullName>
    </submittedName>
</protein>
<dbReference type="GO" id="GO:0016301">
    <property type="term" value="F:kinase activity"/>
    <property type="evidence" value="ECO:0007669"/>
    <property type="project" value="UniProtKB-KW"/>
</dbReference>
<dbReference type="CDD" id="cd16935">
    <property type="entry name" value="HATPase_AgrC-ComD-like"/>
    <property type="match status" value="1"/>
</dbReference>
<feature type="transmembrane region" description="Helical" evidence="1">
    <location>
        <begin position="61"/>
        <end position="80"/>
    </location>
</feature>
<keyword evidence="6" id="KW-1185">Reference proteome</keyword>
<dbReference type="InterPro" id="IPR032834">
    <property type="entry name" value="NatK-like_C"/>
</dbReference>
<evidence type="ECO:0000313" key="4">
    <source>
        <dbReference type="EMBL" id="QOL32308.1"/>
    </source>
</evidence>
<feature type="transmembrane region" description="Helical" evidence="1">
    <location>
        <begin position="6"/>
        <end position="23"/>
    </location>
</feature>
<feature type="domain" description="Sensor histidine kinase NatK-like C-terminal" evidence="2">
    <location>
        <begin position="324"/>
        <end position="425"/>
    </location>
</feature>
<reference evidence="4 6" key="2">
    <citation type="submission" date="2020-10" db="EMBL/GenBank/DDBJ databases">
        <title>Genome sequencing of Bifidobacterium eulemuris_DSMZ_100216.</title>
        <authorList>
            <person name="Kim J."/>
        </authorList>
    </citation>
    <scope>NUCLEOTIDE SEQUENCE [LARGE SCALE GENOMIC DNA]</scope>
    <source>
        <strain evidence="4 6">DSM 100216</strain>
    </source>
</reference>
<evidence type="ECO:0000259" key="2">
    <source>
        <dbReference type="Pfam" id="PF14501"/>
    </source>
</evidence>
<evidence type="ECO:0000313" key="6">
    <source>
        <dbReference type="Proteomes" id="UP000593943"/>
    </source>
</evidence>
<feature type="transmembrane region" description="Helical" evidence="1">
    <location>
        <begin position="126"/>
        <end position="147"/>
    </location>
</feature>
<feature type="transmembrane region" description="Helical" evidence="1">
    <location>
        <begin position="191"/>
        <end position="210"/>
    </location>
</feature>
<keyword evidence="4" id="KW-0418">Kinase</keyword>
<name>A0A261G1H9_9BIFI</name>
<accession>A0A261G1H9</accession>
<dbReference type="KEGG" id="beu:BE0216_07455"/>
<reference evidence="3 5" key="1">
    <citation type="journal article" date="2017" name="BMC Genomics">
        <title>Comparative genomic and phylogenomic analyses of the Bifidobacteriaceae family.</title>
        <authorList>
            <person name="Lugli G.A."/>
            <person name="Milani C."/>
            <person name="Turroni F."/>
            <person name="Duranti S."/>
            <person name="Mancabelli L."/>
            <person name="Mangifesta M."/>
            <person name="Ferrario C."/>
            <person name="Modesto M."/>
            <person name="Mattarelli P."/>
            <person name="Jiri K."/>
            <person name="van Sinderen D."/>
            <person name="Ventura M."/>
        </authorList>
    </citation>
    <scope>NUCLEOTIDE SEQUENCE [LARGE SCALE GENOMIC DNA]</scope>
    <source>
        <strain evidence="3 5">DSM 100216</strain>
    </source>
</reference>
<feature type="transmembrane region" description="Helical" evidence="1">
    <location>
        <begin position="30"/>
        <end position="49"/>
    </location>
</feature>
<proteinExistence type="predicted"/>
<dbReference type="SUPFAM" id="SSF55874">
    <property type="entry name" value="ATPase domain of HSP90 chaperone/DNA topoisomerase II/histidine kinase"/>
    <property type="match status" value="1"/>
</dbReference>
<organism evidence="3 5">
    <name type="scientific">Bifidobacterium eulemuris</name>
    <dbReference type="NCBI Taxonomy" id="1765219"/>
    <lineage>
        <taxon>Bacteria</taxon>
        <taxon>Bacillati</taxon>
        <taxon>Actinomycetota</taxon>
        <taxon>Actinomycetes</taxon>
        <taxon>Bifidobacteriales</taxon>
        <taxon>Bifidobacteriaceae</taxon>
        <taxon>Bifidobacterium</taxon>
    </lineage>
</organism>
<dbReference type="Gene3D" id="3.30.565.10">
    <property type="entry name" value="Histidine kinase-like ATPase, C-terminal domain"/>
    <property type="match status" value="1"/>
</dbReference>
<sequence length="427" mass="47615">MMWNSFVIELLCATAVFSGGIGWRRSWRLLAIPMAAVACAASMPLFLTPSEGFYAWNPDRVVTYHILCAIVVVVLIRCCARATWLESIIVVVLGYAVQHIVSDVVMVACFAAGWSVEESYSWGWGVPRLLVFAFAYALAYMFIGRRFRVSHDRIRDGKVWVLASVLVLLLIIVLNQVLIQSLPASVSAAMFFYDLLCSLLSLLVLLLVSANDRLQADLLLLRQMDRLKREHYELSKETIDLINVKCHDFRKSVASLYARDGVPPSAAAVRKAEDSLRVYDAIFQTGNEALDVILTEKSLYCSAHGITLSCMADGRALGFLDDSDQYSLFGNILDNAIEAVEHLDDVDQRVVDITVKTAGGMLSIEERNFYQGELSFEDGLPVTTKGDRRYHGFGMRSIADQVRRHQGQMTVRAQDGVFELSIVLPLP</sequence>